<sequence>MCVAVSVPLGCSCCATADEALEKVARGLASKMRRERSHWAAGRVGDIDFTGASKKRGKFMRVRSDTDPVLIYRMLTEEWGLAPPHLVVALVGGDELTQMKPWLRDTLRKGLVKAAQSTGAWILTNGLRFGITKHLGQAVRDHSLASTSSKVRVVAIGIAPWNMIHNREALLTAKVDEPAAYKPQDLPHGSVYSLDSHHSHFVLVEEDPSRPGATSEMRVKLLKHISLQRTGYGGKGVWGSSGGRLGVVWGSSGNRGANVMNANVSKFVRDDLIRNMKGGGKHADDMRCSFSSCTMKGIVIVFIEALFCQPANQIQRILDHGHLLTVHDPEQESSELDTVILKALVKACKSQSQEAQDFLDELKLAVAWNRVDIAKSDIFNGDVDWKARDLEEVMMDALINDKPDFVRLFVDNGVNLGDFLTYGRLQELYWSVSEKSLLHNLLLKKYEEKQLLLGAARAPGPPGHHPAEQGKPHFMTHMIMSCSEKPAKGRLFHTQKNLPELEERCEHPWRDLFLWAVLQNRQQMANYFWAMGPEAVAAALAGCKILKEMARLESEAESARSMKEAKYEQFALDVFGECYSNSEDRAYALLVRRTRCWSKSTVLNLATEADAKSFFAHDGVQALLTKIWWGAMTTDTAISKLVVSFFCPALIWTNLIKYLLVVLRMKFEKHLNVFSTPPRDSLPGDAAAQSCASVWWRFLLRRWRRFWSAAVTVFLGNVIMYFAFLCLFTYVLLLDFRPPPPAGPGAPEIILYFWVFTLVLEELRQSFFTDEEINILKKFKLYVEDNWNKCDMVAILLFVVGVSCSHTYEAGRTVLAIDFMVFTLRLIHIFAIHKQLGPKIIIVERMMKDVFFFLFFLSVWLIAYGVATQALLHPNDPRIDWVFRRALYRPYLHIFGQIPLEEIDAARMPEINCTDDREEIISGLRPPCPNVYANWLVILLLVIFLLVTNVLLLNLLIAMFSYTFQVVQGNTDIFWKFQRYNLIVEYHSRPALAPPFIIISHLSQILLIKGQTCVCVCVCLPERELPAGLDQRLITWETVQKENYLAKLERQHWESSEERLKSTSSNTKTIACSKALLPPGGDT</sequence>
<keyword evidence="2" id="KW-0813">Transport</keyword>
<feature type="transmembrane region" description="Helical" evidence="8">
    <location>
        <begin position="851"/>
        <end position="872"/>
    </location>
</feature>
<evidence type="ECO:0000313" key="13">
    <source>
        <dbReference type="Proteomes" id="UP000694558"/>
    </source>
</evidence>
<feature type="domain" description="TRPM-like" evidence="11">
    <location>
        <begin position="377"/>
        <end position="617"/>
    </location>
</feature>
<reference evidence="12" key="1">
    <citation type="submission" date="2023-05" db="EMBL/GenBank/DDBJ databases">
        <title>High-quality long-read genome of Scophthalmus maximus.</title>
        <authorList>
            <person name="Lien S."/>
            <person name="Martinez P."/>
        </authorList>
    </citation>
    <scope>NUCLEOTIDE SEQUENCE [LARGE SCALE GENOMIC DNA]</scope>
</reference>
<dbReference type="PANTHER" id="PTHR13800:SF5">
    <property type="entry name" value="TRANSIENT RECEPTOR POTENTIAL CATION CHANNEL SUBFAMILY M MEMBER 5"/>
    <property type="match status" value="1"/>
</dbReference>
<feature type="domain" description="Ion transport" evidence="9">
    <location>
        <begin position="722"/>
        <end position="969"/>
    </location>
</feature>
<evidence type="ECO:0000259" key="9">
    <source>
        <dbReference type="Pfam" id="PF00520"/>
    </source>
</evidence>
<dbReference type="Proteomes" id="UP000694558">
    <property type="component" value="Chromosome 5"/>
</dbReference>
<dbReference type="InterPro" id="IPR005821">
    <property type="entry name" value="Ion_trans_dom"/>
</dbReference>
<protein>
    <submittedName>
        <fullName evidence="12">Transient receptor potential cation channel, subfamily M, member 5</fullName>
    </submittedName>
</protein>
<dbReference type="InterPro" id="IPR041491">
    <property type="entry name" value="TRPM_SLOG"/>
</dbReference>
<evidence type="ECO:0000256" key="8">
    <source>
        <dbReference type="SAM" id="Phobius"/>
    </source>
</evidence>
<dbReference type="InterPro" id="IPR057366">
    <property type="entry name" value="TRPM-like"/>
</dbReference>
<evidence type="ECO:0000259" key="11">
    <source>
        <dbReference type="Pfam" id="PF25508"/>
    </source>
</evidence>
<keyword evidence="7" id="KW-0407">Ion channel</keyword>
<evidence type="ECO:0000256" key="3">
    <source>
        <dbReference type="ARBA" id="ARBA00022692"/>
    </source>
</evidence>
<dbReference type="GO" id="GO:0005227">
    <property type="term" value="F:calcium-activated cation channel activity"/>
    <property type="evidence" value="ECO:0007669"/>
    <property type="project" value="TreeGrafter"/>
</dbReference>
<evidence type="ECO:0000256" key="1">
    <source>
        <dbReference type="ARBA" id="ARBA00004141"/>
    </source>
</evidence>
<dbReference type="GeneTree" id="ENSGT00940000160588"/>
<gene>
    <name evidence="12" type="primary">trpm5</name>
</gene>
<proteinExistence type="predicted"/>
<evidence type="ECO:0000259" key="10">
    <source>
        <dbReference type="Pfam" id="PF18139"/>
    </source>
</evidence>
<dbReference type="Ensembl" id="ENSSMAT00000036303.1">
    <property type="protein sequence ID" value="ENSSMAP00000049030.1"/>
    <property type="gene ID" value="ENSSMAG00000008987.2"/>
</dbReference>
<feature type="transmembrane region" description="Helical" evidence="8">
    <location>
        <begin position="932"/>
        <end position="957"/>
    </location>
</feature>
<evidence type="ECO:0000313" key="12">
    <source>
        <dbReference type="Ensembl" id="ENSSMAP00000049030.1"/>
    </source>
</evidence>
<keyword evidence="3 8" id="KW-0812">Transmembrane</keyword>
<evidence type="ECO:0000256" key="4">
    <source>
        <dbReference type="ARBA" id="ARBA00022989"/>
    </source>
</evidence>
<evidence type="ECO:0000256" key="6">
    <source>
        <dbReference type="ARBA" id="ARBA00023136"/>
    </source>
</evidence>
<dbReference type="Pfam" id="PF18139">
    <property type="entry name" value="LSDAT_euk"/>
    <property type="match status" value="1"/>
</dbReference>
<name>A0A8D3CP22_SCOMX</name>
<keyword evidence="4 8" id="KW-1133">Transmembrane helix</keyword>
<accession>A0A8D3CP22</accession>
<feature type="transmembrane region" description="Helical" evidence="8">
    <location>
        <begin position="641"/>
        <end position="660"/>
    </location>
</feature>
<reference evidence="12" key="2">
    <citation type="submission" date="2025-08" db="UniProtKB">
        <authorList>
            <consortium name="Ensembl"/>
        </authorList>
    </citation>
    <scope>IDENTIFICATION</scope>
</reference>
<keyword evidence="6 8" id="KW-0472">Membrane</keyword>
<dbReference type="AlphaFoldDB" id="A0A8D3CP22"/>
<organism evidence="12 13">
    <name type="scientific">Scophthalmus maximus</name>
    <name type="common">Turbot</name>
    <name type="synonym">Psetta maxima</name>
    <dbReference type="NCBI Taxonomy" id="52904"/>
    <lineage>
        <taxon>Eukaryota</taxon>
        <taxon>Metazoa</taxon>
        <taxon>Chordata</taxon>
        <taxon>Craniata</taxon>
        <taxon>Vertebrata</taxon>
        <taxon>Euteleostomi</taxon>
        <taxon>Actinopterygii</taxon>
        <taxon>Neopterygii</taxon>
        <taxon>Teleostei</taxon>
        <taxon>Neoteleostei</taxon>
        <taxon>Acanthomorphata</taxon>
        <taxon>Carangaria</taxon>
        <taxon>Pleuronectiformes</taxon>
        <taxon>Pleuronectoidei</taxon>
        <taxon>Scophthalmidae</taxon>
        <taxon>Scophthalmus</taxon>
    </lineage>
</organism>
<dbReference type="Pfam" id="PF25508">
    <property type="entry name" value="TRPM2"/>
    <property type="match status" value="1"/>
</dbReference>
<evidence type="ECO:0000256" key="5">
    <source>
        <dbReference type="ARBA" id="ARBA00023065"/>
    </source>
</evidence>
<dbReference type="GO" id="GO:0005886">
    <property type="term" value="C:plasma membrane"/>
    <property type="evidence" value="ECO:0007669"/>
    <property type="project" value="TreeGrafter"/>
</dbReference>
<dbReference type="PANTHER" id="PTHR13800">
    <property type="entry name" value="TRANSIENT RECEPTOR POTENTIAL CATION CHANNEL, SUBFAMILY M, MEMBER 6"/>
    <property type="match status" value="1"/>
</dbReference>
<dbReference type="Pfam" id="PF00520">
    <property type="entry name" value="Ion_trans"/>
    <property type="match status" value="1"/>
</dbReference>
<evidence type="ECO:0000256" key="7">
    <source>
        <dbReference type="ARBA" id="ARBA00023303"/>
    </source>
</evidence>
<keyword evidence="5" id="KW-0406">Ion transport</keyword>
<dbReference type="GO" id="GO:0099604">
    <property type="term" value="F:ligand-gated calcium channel activity"/>
    <property type="evidence" value="ECO:0007669"/>
    <property type="project" value="TreeGrafter"/>
</dbReference>
<dbReference type="InterPro" id="IPR050927">
    <property type="entry name" value="TRPM"/>
</dbReference>
<feature type="domain" description="TRPM SLOG" evidence="10">
    <location>
        <begin position="58"/>
        <end position="230"/>
    </location>
</feature>
<feature type="transmembrane region" description="Helical" evidence="8">
    <location>
        <begin position="749"/>
        <end position="769"/>
    </location>
</feature>
<feature type="transmembrane region" description="Helical" evidence="8">
    <location>
        <begin position="706"/>
        <end position="733"/>
    </location>
</feature>
<evidence type="ECO:0000256" key="2">
    <source>
        <dbReference type="ARBA" id="ARBA00022448"/>
    </source>
</evidence>
<comment type="subcellular location">
    <subcellularLocation>
        <location evidence="1">Membrane</location>
        <topology evidence="1">Multi-pass membrane protein</topology>
    </subcellularLocation>
</comment>